<keyword evidence="1" id="KW-1133">Transmembrane helix</keyword>
<gene>
    <name evidence="3" type="ORF">SAMN06264365_1043</name>
</gene>
<dbReference type="CDD" id="cd01610">
    <property type="entry name" value="PAP2_like"/>
    <property type="match status" value="1"/>
</dbReference>
<organism evidence="3 4">
    <name type="scientific">Actinoplanes regularis</name>
    <dbReference type="NCBI Taxonomy" id="52697"/>
    <lineage>
        <taxon>Bacteria</taxon>
        <taxon>Bacillati</taxon>
        <taxon>Actinomycetota</taxon>
        <taxon>Actinomycetes</taxon>
        <taxon>Micromonosporales</taxon>
        <taxon>Micromonosporaceae</taxon>
        <taxon>Actinoplanes</taxon>
    </lineage>
</organism>
<evidence type="ECO:0000313" key="3">
    <source>
        <dbReference type="EMBL" id="SNR62185.1"/>
    </source>
</evidence>
<dbReference type="EMBL" id="FZNR01000004">
    <property type="protein sequence ID" value="SNR62185.1"/>
    <property type="molecule type" value="Genomic_DNA"/>
</dbReference>
<dbReference type="Proteomes" id="UP000198415">
    <property type="component" value="Unassembled WGS sequence"/>
</dbReference>
<evidence type="ECO:0000259" key="2">
    <source>
        <dbReference type="SMART" id="SM00014"/>
    </source>
</evidence>
<feature type="transmembrane region" description="Helical" evidence="1">
    <location>
        <begin position="193"/>
        <end position="211"/>
    </location>
</feature>
<accession>A0A238XT85</accession>
<name>A0A238XT85_9ACTN</name>
<proteinExistence type="predicted"/>
<dbReference type="AlphaFoldDB" id="A0A238XT85"/>
<dbReference type="Pfam" id="PF01569">
    <property type="entry name" value="PAP2"/>
    <property type="match status" value="1"/>
</dbReference>
<dbReference type="InterPro" id="IPR036938">
    <property type="entry name" value="PAP2/HPO_sf"/>
</dbReference>
<evidence type="ECO:0000313" key="4">
    <source>
        <dbReference type="Proteomes" id="UP000198415"/>
    </source>
</evidence>
<feature type="transmembrane region" description="Helical" evidence="1">
    <location>
        <begin position="79"/>
        <end position="98"/>
    </location>
</feature>
<keyword evidence="1" id="KW-0812">Transmembrane</keyword>
<sequence length="305" mass="31506">MTAVASRQAHADTTRTVSAGGWHSISPLLVAVLSATGAYLVHRVFIRTTLGQSVDTAAMRGGDVRHEQVTEVLSRTLGATQLAVLAVVCLVAAVVGALRRRFDLSIGAALLVVAANVACQQFKAHLDRPDLDGSGMPNSFPSGHTAAAASVAFVLILAFPRALRGAMGLIGAAYVTLVAVATVWAEWHRPSDTVAALLIVLACGALITWVIRLRRWGGPRPSSTPARVATLPLALVGAVSAAAFTIGLAALVLSERVLPDLVTGRFAFFTGVAGIVAAVAVTFHLWVRVTAGDPLSGSDNGGNAR</sequence>
<dbReference type="SMART" id="SM00014">
    <property type="entry name" value="acidPPc"/>
    <property type="match status" value="1"/>
</dbReference>
<dbReference type="SUPFAM" id="SSF48317">
    <property type="entry name" value="Acid phosphatase/Vanadium-dependent haloperoxidase"/>
    <property type="match status" value="1"/>
</dbReference>
<feature type="transmembrane region" description="Helical" evidence="1">
    <location>
        <begin position="166"/>
        <end position="187"/>
    </location>
</feature>
<dbReference type="OrthoDB" id="3240395at2"/>
<keyword evidence="4" id="KW-1185">Reference proteome</keyword>
<feature type="transmembrane region" description="Helical" evidence="1">
    <location>
        <begin position="105"/>
        <end position="123"/>
    </location>
</feature>
<dbReference type="RefSeq" id="WP_089293218.1">
    <property type="nucleotide sequence ID" value="NZ_BOMU01000056.1"/>
</dbReference>
<feature type="transmembrane region" description="Helical" evidence="1">
    <location>
        <begin position="21"/>
        <end position="41"/>
    </location>
</feature>
<keyword evidence="1" id="KW-0472">Membrane</keyword>
<feature type="transmembrane region" description="Helical" evidence="1">
    <location>
        <begin position="143"/>
        <end position="159"/>
    </location>
</feature>
<feature type="transmembrane region" description="Helical" evidence="1">
    <location>
        <begin position="266"/>
        <end position="287"/>
    </location>
</feature>
<feature type="transmembrane region" description="Helical" evidence="1">
    <location>
        <begin position="231"/>
        <end position="254"/>
    </location>
</feature>
<dbReference type="InterPro" id="IPR000326">
    <property type="entry name" value="PAP2/HPO"/>
</dbReference>
<dbReference type="Gene3D" id="1.20.144.10">
    <property type="entry name" value="Phosphatidic acid phosphatase type 2/haloperoxidase"/>
    <property type="match status" value="1"/>
</dbReference>
<evidence type="ECO:0000256" key="1">
    <source>
        <dbReference type="SAM" id="Phobius"/>
    </source>
</evidence>
<protein>
    <submittedName>
        <fullName evidence="3">PAP2 superfamily protein</fullName>
    </submittedName>
</protein>
<feature type="domain" description="Phosphatidic acid phosphatase type 2/haloperoxidase" evidence="2">
    <location>
        <begin position="105"/>
        <end position="208"/>
    </location>
</feature>
<reference evidence="3 4" key="1">
    <citation type="submission" date="2017-06" db="EMBL/GenBank/DDBJ databases">
        <authorList>
            <person name="Kim H.J."/>
            <person name="Triplett B.A."/>
        </authorList>
    </citation>
    <scope>NUCLEOTIDE SEQUENCE [LARGE SCALE GENOMIC DNA]</scope>
    <source>
        <strain evidence="3 4">DSM 43151</strain>
    </source>
</reference>